<dbReference type="RefSeq" id="WP_276266094.1">
    <property type="nucleotide sequence ID" value="NZ_JARJLM010000343.1"/>
</dbReference>
<evidence type="ECO:0000313" key="2">
    <source>
        <dbReference type="EMBL" id="MDF3835242.1"/>
    </source>
</evidence>
<reference evidence="2 3" key="1">
    <citation type="submission" date="2023-03" db="EMBL/GenBank/DDBJ databases">
        <title>Draft assemblies of triclosan tolerant bacteria isolated from returned activated sludge.</title>
        <authorList>
            <person name="Van Hamelsveld S."/>
        </authorList>
    </citation>
    <scope>NUCLEOTIDE SEQUENCE [LARGE SCALE GENOMIC DNA]</scope>
    <source>
        <strain evidence="2 3">GW210010_S58</strain>
    </source>
</reference>
<dbReference type="Pfam" id="PF01323">
    <property type="entry name" value="DSBA"/>
    <property type="match status" value="1"/>
</dbReference>
<evidence type="ECO:0000313" key="3">
    <source>
        <dbReference type="Proteomes" id="UP001216674"/>
    </source>
</evidence>
<dbReference type="Proteomes" id="UP001216674">
    <property type="component" value="Unassembled WGS sequence"/>
</dbReference>
<organism evidence="2 3">
    <name type="scientific">Cupriavidus basilensis</name>
    <dbReference type="NCBI Taxonomy" id="68895"/>
    <lineage>
        <taxon>Bacteria</taxon>
        <taxon>Pseudomonadati</taxon>
        <taxon>Pseudomonadota</taxon>
        <taxon>Betaproteobacteria</taxon>
        <taxon>Burkholderiales</taxon>
        <taxon>Burkholderiaceae</taxon>
        <taxon>Cupriavidus</taxon>
    </lineage>
</organism>
<dbReference type="InterPro" id="IPR036249">
    <property type="entry name" value="Thioredoxin-like_sf"/>
</dbReference>
<evidence type="ECO:0000259" key="1">
    <source>
        <dbReference type="Pfam" id="PF01323"/>
    </source>
</evidence>
<sequence length="164" mass="17118">LARLGSPKAMAARQAQVREAAREAGLELALERIEVLPNTLLAHRLIQYAAQAHGAPAAAALIDGLFTRYFVEAQDIGDPAVLRDAILACGIVPPGPSHAPVQGSEPWLPWLSVPPPPLRAGQGVPQFVFAGRHCITGARTAPVLFGAMQQALATTPRVAVSTGA</sequence>
<dbReference type="SUPFAM" id="SSF52833">
    <property type="entry name" value="Thioredoxin-like"/>
    <property type="match status" value="1"/>
</dbReference>
<feature type="non-terminal residue" evidence="2">
    <location>
        <position position="1"/>
    </location>
</feature>
<comment type="caution">
    <text evidence="2">The sequence shown here is derived from an EMBL/GenBank/DDBJ whole genome shotgun (WGS) entry which is preliminary data.</text>
</comment>
<feature type="domain" description="DSBA-like thioredoxin" evidence="1">
    <location>
        <begin position="12"/>
        <end position="91"/>
    </location>
</feature>
<dbReference type="Gene3D" id="3.40.30.10">
    <property type="entry name" value="Glutaredoxin"/>
    <property type="match status" value="1"/>
</dbReference>
<keyword evidence="3" id="KW-1185">Reference proteome</keyword>
<name>A0ABT6ASL3_9BURK</name>
<gene>
    <name evidence="2" type="ORF">P3W85_20080</name>
</gene>
<dbReference type="EMBL" id="JARJLM010000343">
    <property type="protein sequence ID" value="MDF3835242.1"/>
    <property type="molecule type" value="Genomic_DNA"/>
</dbReference>
<accession>A0ABT6ASL3</accession>
<dbReference type="InterPro" id="IPR001853">
    <property type="entry name" value="DSBA-like_thioredoxin_dom"/>
</dbReference>
<proteinExistence type="predicted"/>
<protein>
    <submittedName>
        <fullName evidence="2">DsbA family protein</fullName>
    </submittedName>
</protein>